<evidence type="ECO:0000313" key="3">
    <source>
        <dbReference type="EMBL" id="KTC86674.1"/>
    </source>
</evidence>
<gene>
    <name evidence="3" type="primary">drrA_1</name>
    <name evidence="3" type="ORF">Lbru_0615</name>
</gene>
<accession>A0A0W0STG9</accession>
<dbReference type="RefSeq" id="WP_058440703.1">
    <property type="nucleotide sequence ID" value="NZ_CAAAHU010000007.1"/>
</dbReference>
<dbReference type="InterPro" id="IPR038346">
    <property type="entry name" value="DrrA_PI4P-bd_sf"/>
</dbReference>
<reference evidence="3 4" key="1">
    <citation type="submission" date="2015-11" db="EMBL/GenBank/DDBJ databases">
        <title>Genomic analysis of 38 Legionella species identifies large and diverse effector repertoires.</title>
        <authorList>
            <person name="Burstein D."/>
            <person name="Amaro F."/>
            <person name="Zusman T."/>
            <person name="Lifshitz Z."/>
            <person name="Cohen O."/>
            <person name="Gilbert J.A."/>
            <person name="Pupko T."/>
            <person name="Shuman H.A."/>
            <person name="Segal G."/>
        </authorList>
    </citation>
    <scope>NUCLEOTIDE SEQUENCE [LARGE SCALE GENOMIC DNA]</scope>
    <source>
        <strain evidence="3 4">ATCC 43878</strain>
    </source>
</reference>
<dbReference type="OrthoDB" id="5654249at2"/>
<organism evidence="3 4">
    <name type="scientific">Legionella brunensis</name>
    <dbReference type="NCBI Taxonomy" id="29422"/>
    <lineage>
        <taxon>Bacteria</taxon>
        <taxon>Pseudomonadati</taxon>
        <taxon>Pseudomonadota</taxon>
        <taxon>Gammaproteobacteria</taxon>
        <taxon>Legionellales</taxon>
        <taxon>Legionellaceae</taxon>
        <taxon>Legionella</taxon>
    </lineage>
</organism>
<keyword evidence="4" id="KW-1185">Reference proteome</keyword>
<feature type="domain" description="DrrA phosphatidylinositol 4-phosphate binding" evidence="2">
    <location>
        <begin position="340"/>
        <end position="438"/>
    </location>
</feature>
<evidence type="ECO:0000259" key="2">
    <source>
        <dbReference type="Pfam" id="PF14860"/>
    </source>
</evidence>
<dbReference type="GO" id="GO:0044161">
    <property type="term" value="C:host cell cytoplasmic vesicle"/>
    <property type="evidence" value="ECO:0007669"/>
    <property type="project" value="InterPro"/>
</dbReference>
<proteinExistence type="predicted"/>
<dbReference type="GO" id="GO:0031267">
    <property type="term" value="F:small GTPase binding"/>
    <property type="evidence" value="ECO:0007669"/>
    <property type="project" value="InterPro"/>
</dbReference>
<protein>
    <submittedName>
        <fullName evidence="3">Multifunctional virulence effector protein DrrA</fullName>
    </submittedName>
</protein>
<dbReference type="PATRIC" id="fig|29422.6.peg.645"/>
<sequence>MPTNKFHYIWMGRLPTGKYEDSFKNGPNDLARQLNEYVMDKNKNRAPGTPNPQDQEIIMWVPEDLIEGIKASGVLNPEITLKPVEDLYRNAKHLTEEERANLKKTVDLLGENNAYASQKDILSAAILEEYGGYFLDTTTAIDSVETLINHQPKDVWFPRVTNEAEKLYDGEAVILPDVWAMYNPKPGGGTFKAMIDSYVQRCQFYFPEKFEGAQIDIERLKGKSGYNVLDGECYGKGSEIMTMPGARDKLIGETAIFSLLDGLNDTKGPLTDRRMKELSSFARVASQGKKIEELGLEKFHKGMWRNQTVAENIEDRVEGRMDGPHESLNQPQQPAQIPTQNRKHSFEVRGSEFEDFKTKYQSLRGDILKSQIISDFKDKLDDISDKETLDHFVDDFKKSISYKVLSTGQDLTTKLFFLDTSSQKKVEGIIKEKEDEIARLSTGNVIS</sequence>
<name>A0A0W0STG9_9GAMM</name>
<dbReference type="EMBL" id="LNXV01000004">
    <property type="protein sequence ID" value="KTC86674.1"/>
    <property type="molecule type" value="Genomic_DNA"/>
</dbReference>
<evidence type="ECO:0000256" key="1">
    <source>
        <dbReference type="SAM" id="MobiDB-lite"/>
    </source>
</evidence>
<dbReference type="AlphaFoldDB" id="A0A0W0STG9"/>
<evidence type="ECO:0000313" key="4">
    <source>
        <dbReference type="Proteomes" id="UP000054742"/>
    </source>
</evidence>
<dbReference type="Gene3D" id="3.90.550.20">
    <property type="match status" value="1"/>
</dbReference>
<dbReference type="InterPro" id="IPR028057">
    <property type="entry name" value="DrrA_P4M"/>
</dbReference>
<dbReference type="Gene3D" id="1.20.1280.280">
    <property type="match status" value="1"/>
</dbReference>
<comment type="caution">
    <text evidence="3">The sequence shown here is derived from an EMBL/GenBank/DDBJ whole genome shotgun (WGS) entry which is preliminary data.</text>
</comment>
<dbReference type="Pfam" id="PF14860">
    <property type="entry name" value="DrrA_P4M"/>
    <property type="match status" value="1"/>
</dbReference>
<feature type="compositionally biased region" description="Polar residues" evidence="1">
    <location>
        <begin position="327"/>
        <end position="340"/>
    </location>
</feature>
<dbReference type="Proteomes" id="UP000054742">
    <property type="component" value="Unassembled WGS sequence"/>
</dbReference>
<feature type="region of interest" description="Disordered" evidence="1">
    <location>
        <begin position="320"/>
        <end position="342"/>
    </location>
</feature>